<dbReference type="AlphaFoldDB" id="A0A3D8PLR6"/>
<accession>A0A3D8PLR6</accession>
<comment type="caution">
    <text evidence="1">The sequence shown here is derived from an EMBL/GenBank/DDBJ whole genome shotgun (WGS) entry which is preliminary data.</text>
</comment>
<dbReference type="Pfam" id="PF03646">
    <property type="entry name" value="FlaG"/>
    <property type="match status" value="1"/>
</dbReference>
<name>A0A3D8PLR6_9BACI</name>
<sequence length="102" mass="12008">MKQVDGYITKLIVDDIENTSIEENDPKLDKKDIEEKIASLNEFLRPVQTNLKFQLHEKLDRYYVSVIDSTTHEVIKEIPPKKMLDMYAEMADFMGFLVDKRI</sequence>
<protein>
    <submittedName>
        <fullName evidence="1">Flagellar biosynthesis protein FlaG</fullName>
    </submittedName>
</protein>
<dbReference type="PANTHER" id="PTHR37166:SF1">
    <property type="entry name" value="PROTEIN FLAG"/>
    <property type="match status" value="1"/>
</dbReference>
<evidence type="ECO:0000313" key="2">
    <source>
        <dbReference type="Proteomes" id="UP000257143"/>
    </source>
</evidence>
<keyword evidence="1" id="KW-0966">Cell projection</keyword>
<keyword evidence="1" id="KW-0282">Flagellum</keyword>
<dbReference type="SUPFAM" id="SSF160214">
    <property type="entry name" value="FlaG-like"/>
    <property type="match status" value="1"/>
</dbReference>
<proteinExistence type="predicted"/>
<dbReference type="InterPro" id="IPR005186">
    <property type="entry name" value="FlaG"/>
</dbReference>
<keyword evidence="1" id="KW-0969">Cilium</keyword>
<dbReference type="InterPro" id="IPR035924">
    <property type="entry name" value="FlaG-like_sf"/>
</dbReference>
<dbReference type="EMBL" id="PIOC01000024">
    <property type="protein sequence ID" value="RDW16602.1"/>
    <property type="molecule type" value="Genomic_DNA"/>
</dbReference>
<organism evidence="1 2">
    <name type="scientific">Oceanobacillus arenosus</name>
    <dbReference type="NCBI Taxonomy" id="1229153"/>
    <lineage>
        <taxon>Bacteria</taxon>
        <taxon>Bacillati</taxon>
        <taxon>Bacillota</taxon>
        <taxon>Bacilli</taxon>
        <taxon>Bacillales</taxon>
        <taxon>Bacillaceae</taxon>
        <taxon>Oceanobacillus</taxon>
    </lineage>
</organism>
<evidence type="ECO:0000313" key="1">
    <source>
        <dbReference type="EMBL" id="RDW16602.1"/>
    </source>
</evidence>
<keyword evidence="2" id="KW-1185">Reference proteome</keyword>
<dbReference type="PANTHER" id="PTHR37166">
    <property type="entry name" value="PROTEIN FLAG"/>
    <property type="match status" value="1"/>
</dbReference>
<dbReference type="OrthoDB" id="9799867at2"/>
<reference evidence="2" key="1">
    <citation type="submission" date="2017-11" db="EMBL/GenBank/DDBJ databases">
        <authorList>
            <person name="Zhu W."/>
        </authorList>
    </citation>
    <scope>NUCLEOTIDE SEQUENCE [LARGE SCALE GENOMIC DNA]</scope>
    <source>
        <strain evidence="2">CAU 1183</strain>
    </source>
</reference>
<dbReference type="Gene3D" id="3.30.160.170">
    <property type="entry name" value="FlaG-like"/>
    <property type="match status" value="1"/>
</dbReference>
<dbReference type="Proteomes" id="UP000257143">
    <property type="component" value="Unassembled WGS sequence"/>
</dbReference>
<gene>
    <name evidence="1" type="ORF">CWR48_15865</name>
</gene>
<dbReference type="NCBIfam" id="NF005834">
    <property type="entry name" value="PRK07738.1"/>
    <property type="match status" value="1"/>
</dbReference>